<organism evidence="2 3">
    <name type="scientific">Neotoma lepida</name>
    <name type="common">Desert woodrat</name>
    <dbReference type="NCBI Taxonomy" id="56216"/>
    <lineage>
        <taxon>Eukaryota</taxon>
        <taxon>Metazoa</taxon>
        <taxon>Chordata</taxon>
        <taxon>Craniata</taxon>
        <taxon>Vertebrata</taxon>
        <taxon>Euteleostomi</taxon>
        <taxon>Mammalia</taxon>
        <taxon>Eutheria</taxon>
        <taxon>Euarchontoglires</taxon>
        <taxon>Glires</taxon>
        <taxon>Rodentia</taxon>
        <taxon>Myomorpha</taxon>
        <taxon>Muroidea</taxon>
        <taxon>Cricetidae</taxon>
        <taxon>Neotominae</taxon>
        <taxon>Neotoma</taxon>
    </lineage>
</organism>
<comment type="caution">
    <text evidence="2">The sequence shown here is derived from an EMBL/GenBank/DDBJ whole genome shotgun (WGS) entry which is preliminary data.</text>
</comment>
<keyword evidence="3" id="KW-1185">Reference proteome</keyword>
<reference evidence="2 3" key="1">
    <citation type="submission" date="2016-06" db="EMBL/GenBank/DDBJ databases">
        <title>The Draft Genome Sequence and Annotation of the Desert Woodrat Neotoma lepida.</title>
        <authorList>
            <person name="Campbell M."/>
            <person name="Oakeson K.F."/>
            <person name="Yandell M."/>
            <person name="Halpert J.R."/>
            <person name="Dearing D."/>
        </authorList>
    </citation>
    <scope>NUCLEOTIDE SEQUENCE [LARGE SCALE GENOMIC DNA]</scope>
    <source>
        <strain evidence="2">417</strain>
        <tissue evidence="2">Liver</tissue>
    </source>
</reference>
<gene>
    <name evidence="2" type="ORF">A6R68_00130</name>
</gene>
<name>A0A1A6H106_NEOLE</name>
<evidence type="ECO:0000256" key="1">
    <source>
        <dbReference type="SAM" id="MobiDB-lite"/>
    </source>
</evidence>
<feature type="non-terminal residue" evidence="2">
    <location>
        <position position="1"/>
    </location>
</feature>
<evidence type="ECO:0000313" key="2">
    <source>
        <dbReference type="EMBL" id="OBS71297.1"/>
    </source>
</evidence>
<proteinExistence type="predicted"/>
<dbReference type="EMBL" id="LZPO01058615">
    <property type="protein sequence ID" value="OBS71297.1"/>
    <property type="molecule type" value="Genomic_DNA"/>
</dbReference>
<dbReference type="Proteomes" id="UP000092124">
    <property type="component" value="Unassembled WGS sequence"/>
</dbReference>
<feature type="region of interest" description="Disordered" evidence="1">
    <location>
        <begin position="1"/>
        <end position="43"/>
    </location>
</feature>
<sequence>KPVRLSGDRGPTPTGSDATAQSTSGAAGTAPPEEAARARPASAGRLRCRYAPDRLFWPGLTWSGGPGLCGRRAAAPDGNHMKHCLNDTFRKDLKKLQKTKNANASEKAIKLGGGEKATDFLICNLAEC</sequence>
<dbReference type="AlphaFoldDB" id="A0A1A6H106"/>
<evidence type="ECO:0000313" key="3">
    <source>
        <dbReference type="Proteomes" id="UP000092124"/>
    </source>
</evidence>
<accession>A0A1A6H106</accession>
<feature type="compositionally biased region" description="Low complexity" evidence="1">
    <location>
        <begin position="14"/>
        <end position="43"/>
    </location>
</feature>
<protein>
    <submittedName>
        <fullName evidence="2">Uncharacterized protein</fullName>
    </submittedName>
</protein>